<gene>
    <name evidence="1" type="ORF">QAD02_022071</name>
</gene>
<evidence type="ECO:0000313" key="2">
    <source>
        <dbReference type="Proteomes" id="UP001239111"/>
    </source>
</evidence>
<name>A0ACC2PV79_9HYME</name>
<dbReference type="EMBL" id="CM056741">
    <property type="protein sequence ID" value="KAJ8686277.1"/>
    <property type="molecule type" value="Genomic_DNA"/>
</dbReference>
<keyword evidence="2" id="KW-1185">Reference proteome</keyword>
<evidence type="ECO:0000313" key="1">
    <source>
        <dbReference type="EMBL" id="KAJ8686277.1"/>
    </source>
</evidence>
<proteinExistence type="predicted"/>
<dbReference type="Proteomes" id="UP001239111">
    <property type="component" value="Chromosome 1"/>
</dbReference>
<comment type="caution">
    <text evidence="1">The sequence shown here is derived from an EMBL/GenBank/DDBJ whole genome shotgun (WGS) entry which is preliminary data.</text>
</comment>
<protein>
    <submittedName>
        <fullName evidence="1">Uncharacterized protein</fullName>
    </submittedName>
</protein>
<reference evidence="1" key="1">
    <citation type="submission" date="2023-04" db="EMBL/GenBank/DDBJ databases">
        <title>A chromosome-level genome assembly of the parasitoid wasp Eretmocerus hayati.</title>
        <authorList>
            <person name="Zhong Y."/>
            <person name="Liu S."/>
            <person name="Liu Y."/>
        </authorList>
    </citation>
    <scope>NUCLEOTIDE SEQUENCE</scope>
    <source>
        <strain evidence="1">ZJU_SS_LIU_2023</strain>
    </source>
</reference>
<accession>A0ACC2PV79</accession>
<sequence>MFSRVKQNGFIPVLQSFGASPLEMWHIKVENGCVRRVTDEQVRALALELSGTNVSTCYVCCPKESRASLGIHMPFLVMIIKSLKRYFTFEITVRDDRNQNRRFRMSNFEKANRIGHFCTSMPLCLSPGWNEVYFDLADLTRKAYKTNYLEAVRIQINANCRVRVIYFCDRIYEDKDIPQKLKIFLPTSHGGRRKSDEDVPEKKESAMTTGINYEDESRAYEEDYEAMYHGASQMEVSEQRVPDIVSLGKSASVLGEGDYEDDDRSIGRVEDYPEIKEKAEELDEVKQEAPDDEHGETAESEQKSDD</sequence>
<organism evidence="1 2">
    <name type="scientific">Eretmocerus hayati</name>
    <dbReference type="NCBI Taxonomy" id="131215"/>
    <lineage>
        <taxon>Eukaryota</taxon>
        <taxon>Metazoa</taxon>
        <taxon>Ecdysozoa</taxon>
        <taxon>Arthropoda</taxon>
        <taxon>Hexapoda</taxon>
        <taxon>Insecta</taxon>
        <taxon>Pterygota</taxon>
        <taxon>Neoptera</taxon>
        <taxon>Endopterygota</taxon>
        <taxon>Hymenoptera</taxon>
        <taxon>Apocrita</taxon>
        <taxon>Proctotrupomorpha</taxon>
        <taxon>Chalcidoidea</taxon>
        <taxon>Aphelinidae</taxon>
        <taxon>Aphelininae</taxon>
        <taxon>Eretmocerus</taxon>
    </lineage>
</organism>